<evidence type="ECO:0000313" key="2">
    <source>
        <dbReference type="Proteomes" id="UP000566819"/>
    </source>
</evidence>
<dbReference type="AlphaFoldDB" id="A0A8H4RVR5"/>
<dbReference type="EMBL" id="JAAMPI010000044">
    <property type="protein sequence ID" value="KAF4636890.1"/>
    <property type="molecule type" value="Genomic_DNA"/>
</dbReference>
<dbReference type="Proteomes" id="UP000566819">
    <property type="component" value="Unassembled WGS sequence"/>
</dbReference>
<protein>
    <submittedName>
        <fullName evidence="1">Uncharacterized protein</fullName>
    </submittedName>
</protein>
<dbReference type="PANTHER" id="PTHR24148:SF64">
    <property type="entry name" value="HETEROKARYON INCOMPATIBILITY DOMAIN-CONTAINING PROTEIN"/>
    <property type="match status" value="1"/>
</dbReference>
<comment type="caution">
    <text evidence="1">The sequence shown here is derived from an EMBL/GenBank/DDBJ whole genome shotgun (WGS) entry which is preliminary data.</text>
</comment>
<accession>A0A8H4RVR5</accession>
<sequence>MKNLLATCYGRAISDPRDAVFSILGLARGAPSFECNVDYNKSAVDVFMDAVENIALATESLDIICHSLWSENHAHSHSWVPRFAGGFEECRCEGFLTNSLTISEILVPDGGITQELMVDKSPYTAAGDTKAITTFNKALHQITVHGIKIDEVNGFLLFLSPIVVASKYLNSGKTKYSGI</sequence>
<proteinExistence type="predicted"/>
<organism evidence="1 2">
    <name type="scientific">Cudoniella acicularis</name>
    <dbReference type="NCBI Taxonomy" id="354080"/>
    <lineage>
        <taxon>Eukaryota</taxon>
        <taxon>Fungi</taxon>
        <taxon>Dikarya</taxon>
        <taxon>Ascomycota</taxon>
        <taxon>Pezizomycotina</taxon>
        <taxon>Leotiomycetes</taxon>
        <taxon>Helotiales</taxon>
        <taxon>Tricladiaceae</taxon>
        <taxon>Cudoniella</taxon>
    </lineage>
</organism>
<gene>
    <name evidence="1" type="ORF">G7Y89_g1189</name>
</gene>
<keyword evidence="2" id="KW-1185">Reference proteome</keyword>
<evidence type="ECO:0000313" key="1">
    <source>
        <dbReference type="EMBL" id="KAF4636890.1"/>
    </source>
</evidence>
<reference evidence="1 2" key="1">
    <citation type="submission" date="2020-03" db="EMBL/GenBank/DDBJ databases">
        <title>Draft Genome Sequence of Cudoniella acicularis.</title>
        <authorList>
            <person name="Buettner E."/>
            <person name="Kellner H."/>
        </authorList>
    </citation>
    <scope>NUCLEOTIDE SEQUENCE [LARGE SCALE GENOMIC DNA]</scope>
    <source>
        <strain evidence="1 2">DSM 108380</strain>
    </source>
</reference>
<name>A0A8H4RVR5_9HELO</name>
<dbReference type="OrthoDB" id="3515840at2759"/>
<dbReference type="InterPro" id="IPR052895">
    <property type="entry name" value="HetReg/Transcr_Mod"/>
</dbReference>
<dbReference type="PANTHER" id="PTHR24148">
    <property type="entry name" value="ANKYRIN REPEAT DOMAIN-CONTAINING PROTEIN 39 HOMOLOG-RELATED"/>
    <property type="match status" value="1"/>
</dbReference>